<reference evidence="3 4" key="1">
    <citation type="submission" date="2016-04" db="EMBL/GenBank/DDBJ databases">
        <title>Complete genome sequence of natural rubber-degrading, novel Gram-negative bacterium, Rhizobacter gummiphilus strain NS21.</title>
        <authorList>
            <person name="Tabata M."/>
            <person name="Kasai D."/>
            <person name="Fukuda M."/>
        </authorList>
    </citation>
    <scope>NUCLEOTIDE SEQUENCE [LARGE SCALE GENOMIC DNA]</scope>
    <source>
        <strain evidence="3 4">NS21</strain>
    </source>
</reference>
<name>A0A1W6L3I4_9BURK</name>
<evidence type="ECO:0000313" key="3">
    <source>
        <dbReference type="EMBL" id="ARN18726.1"/>
    </source>
</evidence>
<dbReference type="GO" id="GO:0016810">
    <property type="term" value="F:hydrolase activity, acting on carbon-nitrogen (but not peptide) bonds"/>
    <property type="evidence" value="ECO:0007669"/>
    <property type="project" value="InterPro"/>
</dbReference>
<dbReference type="PANTHER" id="PTHR43794:SF11">
    <property type="entry name" value="AMIDOHYDROLASE-RELATED DOMAIN-CONTAINING PROTEIN"/>
    <property type="match status" value="1"/>
</dbReference>
<dbReference type="Gene3D" id="3.20.20.140">
    <property type="entry name" value="Metal-dependent hydrolases"/>
    <property type="match status" value="1"/>
</dbReference>
<dbReference type="InterPro" id="IPR011059">
    <property type="entry name" value="Metal-dep_hydrolase_composite"/>
</dbReference>
<sequence>MNNTIEVAHVFARPGAEAPLGPSRLHLREGRIARIEALPQVPAAARHLVALPALANAHDHGRGLRTLAFGARDQSLETWLPELAYEPRVDPYLRAAVGFARMAEGGIAVANHCHNTQDGTALLKEAEGVSRAARDVGVRVAFAVPFAGRNGVVYGPIEPLLARLPDGDHARVKRMRTPARTTAENFALVDAIARLEHDCFSVQYGPVGPQWVDDTTLAAIARASADTGRCVHMHLFETERQRAWADAEHPGGLLHHLDDIGLLSPRLTLAHAVWLDDADCRLLARRGVTISVNVSSNLRLRSGVPPWTRLLDAGVCFGLGLDGMSLDDDEDMLRELRLAWHLLAASDRRGRFTFADLFRAACVHGRTTVTGPDGGGVLAEGAPADLLVLDTRHSTRDRITDDRPALLDLLVGRATRRDVHRLVVAGRTVVHEAACSRVDLPALEAALLAEAREVERVSPPDRPAIERLHQAVRGHWGCAGC</sequence>
<evidence type="ECO:0000313" key="4">
    <source>
        <dbReference type="Proteomes" id="UP000193427"/>
    </source>
</evidence>
<protein>
    <submittedName>
        <fullName evidence="3">Uncharacterized protein</fullName>
    </submittedName>
</protein>
<dbReference type="SUPFAM" id="SSF51338">
    <property type="entry name" value="Composite domain of metallo-dependent hydrolases"/>
    <property type="match status" value="1"/>
</dbReference>
<keyword evidence="2" id="KW-0378">Hydrolase</keyword>
<gene>
    <name evidence="3" type="ORF">A4W93_01660</name>
</gene>
<dbReference type="RefSeq" id="WP_085748965.1">
    <property type="nucleotide sequence ID" value="NZ_BSPR01000012.1"/>
</dbReference>
<dbReference type="KEGG" id="rgu:A4W93_01660"/>
<comment type="similarity">
    <text evidence="1">Belongs to the metallo-dependent hydrolases superfamily. ATZ/TRZ family.</text>
</comment>
<dbReference type="InterPro" id="IPR050287">
    <property type="entry name" value="MTA/SAH_deaminase"/>
</dbReference>
<dbReference type="EMBL" id="CP015118">
    <property type="protein sequence ID" value="ARN18726.1"/>
    <property type="molecule type" value="Genomic_DNA"/>
</dbReference>
<organism evidence="3 4">
    <name type="scientific">Piscinibacter gummiphilus</name>
    <dbReference type="NCBI Taxonomy" id="946333"/>
    <lineage>
        <taxon>Bacteria</taxon>
        <taxon>Pseudomonadati</taxon>
        <taxon>Pseudomonadota</taxon>
        <taxon>Betaproteobacteria</taxon>
        <taxon>Burkholderiales</taxon>
        <taxon>Sphaerotilaceae</taxon>
        <taxon>Piscinibacter</taxon>
    </lineage>
</organism>
<dbReference type="InterPro" id="IPR032466">
    <property type="entry name" value="Metal_Hydrolase"/>
</dbReference>
<proteinExistence type="inferred from homology"/>
<dbReference type="SUPFAM" id="SSF51556">
    <property type="entry name" value="Metallo-dependent hydrolases"/>
    <property type="match status" value="1"/>
</dbReference>
<keyword evidence="4" id="KW-1185">Reference proteome</keyword>
<dbReference type="InterPro" id="IPR006680">
    <property type="entry name" value="Amidohydro-rel"/>
</dbReference>
<dbReference type="AlphaFoldDB" id="A0A1W6L3I4"/>
<evidence type="ECO:0000256" key="1">
    <source>
        <dbReference type="ARBA" id="ARBA00006745"/>
    </source>
</evidence>
<dbReference type="STRING" id="946333.A4W93_01660"/>
<evidence type="ECO:0000256" key="2">
    <source>
        <dbReference type="ARBA" id="ARBA00022801"/>
    </source>
</evidence>
<dbReference type="OrthoDB" id="9807210at2"/>
<accession>A0A1W6L3I4</accession>
<dbReference type="Proteomes" id="UP000193427">
    <property type="component" value="Chromosome"/>
</dbReference>
<dbReference type="PANTHER" id="PTHR43794">
    <property type="entry name" value="AMINOHYDROLASE SSNA-RELATED"/>
    <property type="match status" value="1"/>
</dbReference>
<dbReference type="Pfam" id="PF01979">
    <property type="entry name" value="Amidohydro_1"/>
    <property type="match status" value="1"/>
</dbReference>